<accession>A0AA40DPI5</accession>
<name>A0AA40DPI5_9PEZI</name>
<dbReference type="AlphaFoldDB" id="A0AA40DPI5"/>
<dbReference type="EMBL" id="JAUKUA010000005">
    <property type="protein sequence ID" value="KAK0710840.1"/>
    <property type="molecule type" value="Genomic_DNA"/>
</dbReference>
<feature type="transmembrane region" description="Helical" evidence="2">
    <location>
        <begin position="365"/>
        <end position="385"/>
    </location>
</feature>
<keyword evidence="2" id="KW-0812">Transmembrane</keyword>
<gene>
    <name evidence="4" type="ORF">B0H67DRAFT_646266</name>
</gene>
<evidence type="ECO:0000256" key="2">
    <source>
        <dbReference type="SAM" id="Phobius"/>
    </source>
</evidence>
<dbReference type="Pfam" id="PF22807">
    <property type="entry name" value="TrAA12"/>
    <property type="match status" value="2"/>
</dbReference>
<evidence type="ECO:0000256" key="1">
    <source>
        <dbReference type="SAM" id="MobiDB-lite"/>
    </source>
</evidence>
<comment type="caution">
    <text evidence="4">The sequence shown here is derived from an EMBL/GenBank/DDBJ whole genome shotgun (WGS) entry which is preliminary data.</text>
</comment>
<dbReference type="InterPro" id="IPR054539">
    <property type="entry name" value="Beta-prop_PDH"/>
</dbReference>
<evidence type="ECO:0000259" key="3">
    <source>
        <dbReference type="Pfam" id="PF22807"/>
    </source>
</evidence>
<feature type="domain" description="Pyrroloquinoline quinone-dependent pyranose dehydrogenase beta-propeller" evidence="3">
    <location>
        <begin position="58"/>
        <end position="136"/>
    </location>
</feature>
<feature type="transmembrane region" description="Helical" evidence="2">
    <location>
        <begin position="430"/>
        <end position="452"/>
    </location>
</feature>
<protein>
    <recommendedName>
        <fullName evidence="3">Pyrroloquinoline quinone-dependent pyranose dehydrogenase beta-propeller domain-containing protein</fullName>
    </recommendedName>
</protein>
<dbReference type="SUPFAM" id="SSF50956">
    <property type="entry name" value="Thermostable phytase (3-phytase)"/>
    <property type="match status" value="1"/>
</dbReference>
<proteinExistence type="predicted"/>
<reference evidence="4" key="1">
    <citation type="submission" date="2023-06" db="EMBL/GenBank/DDBJ databases">
        <title>Genome-scale phylogeny and comparative genomics of the fungal order Sordariales.</title>
        <authorList>
            <consortium name="Lawrence Berkeley National Laboratory"/>
            <person name="Hensen N."/>
            <person name="Bonometti L."/>
            <person name="Westerberg I."/>
            <person name="Brannstrom I.O."/>
            <person name="Guillou S."/>
            <person name="Cros-Aarteil S."/>
            <person name="Calhoun S."/>
            <person name="Haridas S."/>
            <person name="Kuo A."/>
            <person name="Mondo S."/>
            <person name="Pangilinan J."/>
            <person name="Riley R."/>
            <person name="Labutti K."/>
            <person name="Andreopoulos B."/>
            <person name="Lipzen A."/>
            <person name="Chen C."/>
            <person name="Yanf M."/>
            <person name="Daum C."/>
            <person name="Ng V."/>
            <person name="Clum A."/>
            <person name="Steindorff A."/>
            <person name="Ohm R."/>
            <person name="Martin F."/>
            <person name="Silar P."/>
            <person name="Natvig D."/>
            <person name="Lalanne C."/>
            <person name="Gautier V."/>
            <person name="Ament-Velasquez S.L."/>
            <person name="Kruys A."/>
            <person name="Hutchinson M.I."/>
            <person name="Powell A.J."/>
            <person name="Barry K."/>
            <person name="Miller A.N."/>
            <person name="Grigoriev I.V."/>
            <person name="Debuchy R."/>
            <person name="Gladieux P."/>
            <person name="Thoren M.H."/>
            <person name="Johannesson H."/>
        </authorList>
    </citation>
    <scope>NUCLEOTIDE SEQUENCE</scope>
    <source>
        <strain evidence="4">SMH4607-1</strain>
    </source>
</reference>
<keyword evidence="2" id="KW-0472">Membrane</keyword>
<evidence type="ECO:0000313" key="5">
    <source>
        <dbReference type="Proteomes" id="UP001172102"/>
    </source>
</evidence>
<dbReference type="Proteomes" id="UP001172102">
    <property type="component" value="Unassembled WGS sequence"/>
</dbReference>
<feature type="domain" description="Pyrroloquinoline quinone-dependent pyranose dehydrogenase beta-propeller" evidence="3">
    <location>
        <begin position="141"/>
        <end position="365"/>
    </location>
</feature>
<keyword evidence="5" id="KW-1185">Reference proteome</keyword>
<feature type="region of interest" description="Disordered" evidence="1">
    <location>
        <begin position="476"/>
        <end position="503"/>
    </location>
</feature>
<evidence type="ECO:0000313" key="4">
    <source>
        <dbReference type="EMBL" id="KAK0710840.1"/>
    </source>
</evidence>
<organism evidence="4 5">
    <name type="scientific">Lasiosphaeris hirsuta</name>
    <dbReference type="NCBI Taxonomy" id="260670"/>
    <lineage>
        <taxon>Eukaryota</taxon>
        <taxon>Fungi</taxon>
        <taxon>Dikarya</taxon>
        <taxon>Ascomycota</taxon>
        <taxon>Pezizomycotina</taxon>
        <taxon>Sordariomycetes</taxon>
        <taxon>Sordariomycetidae</taxon>
        <taxon>Sordariales</taxon>
        <taxon>Lasiosphaeriaceae</taxon>
        <taxon>Lasiosphaeris</taxon>
    </lineage>
</organism>
<feature type="compositionally biased region" description="Polar residues" evidence="1">
    <location>
        <begin position="476"/>
        <end position="489"/>
    </location>
</feature>
<keyword evidence="2" id="KW-1133">Transmembrane helix</keyword>
<sequence>MLSSLTEIPTSPRLPSTPQLPALPLWRHSWSHRWLRSPVSPQPGATSSRWPRGTILGAIATGLSSPRHIVIDTAGNLLRLVLKDDGTTVCVTSKTAVTKDRSTNYGIALSADGKTLFTSNLSSVTAYPYDASMGTAGIGKVITVARGSNGSIDTATTSQLAGRSMIKTFSMSNALATAAQYVTDGEVLGWGLRNIVGMGEDPVYGGVRSVENSLDEARVGVKDVHNDNPAEKASYHGVLNNTANKLKGANYGGIQVGTLFTLDSVLKATDCASREPGWLHFHAHTAPLDIKFNANATHAHATFHGSWNRNPADGYRVAGVAFRDGQPVAERSSKTAQTMIMENTESCPDSCFRPVGLDFDKKGHLVLYCTVGFIAFFMAVGGTIMQLLGVHRNCECKAGLIWCLPTTHYGRDTVQVKLSTDTQVDRDQSWTWTGLGVSGVVRLVVLCTIAAWHRVRVRQRCLDLIKELNSSSRRLNAAQGVSQSNSAYNQRRHNQQAKVDRDAIQVDSHTQEDVVILKKLLY</sequence>